<dbReference type="Gene3D" id="3.30.40.10">
    <property type="entry name" value="Zinc/RING finger domain, C3HC4 (zinc finger)"/>
    <property type="match status" value="1"/>
</dbReference>
<dbReference type="Proteomes" id="UP001628179">
    <property type="component" value="Unassembled WGS sequence"/>
</dbReference>
<evidence type="ECO:0000256" key="2">
    <source>
        <dbReference type="ARBA" id="ARBA00012483"/>
    </source>
</evidence>
<accession>A0ABQ0GLZ2</accession>
<evidence type="ECO:0000256" key="1">
    <source>
        <dbReference type="ARBA" id="ARBA00000900"/>
    </source>
</evidence>
<dbReference type="InterPro" id="IPR051834">
    <property type="entry name" value="RING_finger_E3_ligase"/>
</dbReference>
<keyword evidence="4" id="KW-0479">Metal-binding</keyword>
<organism evidence="11 12">
    <name type="scientific">Madurella fahalii</name>
    <dbReference type="NCBI Taxonomy" id="1157608"/>
    <lineage>
        <taxon>Eukaryota</taxon>
        <taxon>Fungi</taxon>
        <taxon>Dikarya</taxon>
        <taxon>Ascomycota</taxon>
        <taxon>Pezizomycotina</taxon>
        <taxon>Sordariomycetes</taxon>
        <taxon>Sordariomycetidae</taxon>
        <taxon>Sordariales</taxon>
        <taxon>Sordariales incertae sedis</taxon>
        <taxon>Madurella</taxon>
    </lineage>
</organism>
<evidence type="ECO:0000313" key="11">
    <source>
        <dbReference type="EMBL" id="GAB1318782.1"/>
    </source>
</evidence>
<dbReference type="GeneID" id="98179734"/>
<feature type="compositionally biased region" description="Basic and acidic residues" evidence="9">
    <location>
        <begin position="528"/>
        <end position="538"/>
    </location>
</feature>
<keyword evidence="3 11" id="KW-0808">Transferase</keyword>
<evidence type="ECO:0000256" key="8">
    <source>
        <dbReference type="PROSITE-ProRule" id="PRU00175"/>
    </source>
</evidence>
<dbReference type="EC" id="2.3.2.27" evidence="2"/>
<name>A0ABQ0GLZ2_9PEZI</name>
<feature type="region of interest" description="Disordered" evidence="9">
    <location>
        <begin position="395"/>
        <end position="459"/>
    </location>
</feature>
<evidence type="ECO:0000256" key="3">
    <source>
        <dbReference type="ARBA" id="ARBA00022679"/>
    </source>
</evidence>
<keyword evidence="6" id="KW-0833">Ubl conjugation pathway</keyword>
<evidence type="ECO:0000256" key="9">
    <source>
        <dbReference type="SAM" id="MobiDB-lite"/>
    </source>
</evidence>
<dbReference type="Pfam" id="PF14369">
    <property type="entry name" value="Zn_ribbon_19"/>
    <property type="match status" value="1"/>
</dbReference>
<feature type="region of interest" description="Disordered" evidence="9">
    <location>
        <begin position="163"/>
        <end position="224"/>
    </location>
</feature>
<protein>
    <recommendedName>
        <fullName evidence="2">RING-type E3 ubiquitin transferase</fullName>
        <ecNumber evidence="2">2.3.2.27</ecNumber>
    </recommendedName>
</protein>
<dbReference type="PANTHER" id="PTHR45931:SF3">
    <property type="entry name" value="RING ZINC FINGER-CONTAINING PROTEIN"/>
    <property type="match status" value="1"/>
</dbReference>
<feature type="region of interest" description="Disordered" evidence="9">
    <location>
        <begin position="476"/>
        <end position="628"/>
    </location>
</feature>
<dbReference type="CDD" id="cd16454">
    <property type="entry name" value="RING-H2_PA-TM-RING"/>
    <property type="match status" value="1"/>
</dbReference>
<evidence type="ECO:0000256" key="5">
    <source>
        <dbReference type="ARBA" id="ARBA00022771"/>
    </source>
</evidence>
<feature type="compositionally biased region" description="Low complexity" evidence="9">
    <location>
        <begin position="510"/>
        <end position="527"/>
    </location>
</feature>
<proteinExistence type="predicted"/>
<feature type="compositionally biased region" description="Gly residues" evidence="9">
    <location>
        <begin position="590"/>
        <end position="602"/>
    </location>
</feature>
<dbReference type="PANTHER" id="PTHR45931">
    <property type="entry name" value="SI:CH211-59O9.10"/>
    <property type="match status" value="1"/>
</dbReference>
<feature type="domain" description="RING-type" evidence="10">
    <location>
        <begin position="348"/>
        <end position="389"/>
    </location>
</feature>
<dbReference type="SMART" id="SM00184">
    <property type="entry name" value="RING"/>
    <property type="match status" value="1"/>
</dbReference>
<feature type="compositionally biased region" description="Gly residues" evidence="9">
    <location>
        <begin position="555"/>
        <end position="564"/>
    </location>
</feature>
<evidence type="ECO:0000313" key="12">
    <source>
        <dbReference type="Proteomes" id="UP001628179"/>
    </source>
</evidence>
<keyword evidence="12" id="KW-1185">Reference proteome</keyword>
<dbReference type="EMBL" id="BAAFSV010000005">
    <property type="protein sequence ID" value="GAB1318782.1"/>
    <property type="molecule type" value="Genomic_DNA"/>
</dbReference>
<dbReference type="Pfam" id="PF13639">
    <property type="entry name" value="zf-RING_2"/>
    <property type="match status" value="1"/>
</dbReference>
<keyword evidence="7" id="KW-0862">Zinc</keyword>
<dbReference type="InterPro" id="IPR001841">
    <property type="entry name" value="Znf_RING"/>
</dbReference>
<dbReference type="SUPFAM" id="SSF57850">
    <property type="entry name" value="RING/U-box"/>
    <property type="match status" value="1"/>
</dbReference>
<dbReference type="InterPro" id="IPR013083">
    <property type="entry name" value="Znf_RING/FYVE/PHD"/>
</dbReference>
<gene>
    <name evidence="11" type="ORF">MFIFM68171_08992</name>
</gene>
<keyword evidence="5 8" id="KW-0863">Zinc-finger</keyword>
<dbReference type="InterPro" id="IPR039525">
    <property type="entry name" value="RNF126-like_zinc-ribbon"/>
</dbReference>
<comment type="catalytic activity">
    <reaction evidence="1">
        <text>S-ubiquitinyl-[E2 ubiquitin-conjugating enzyme]-L-cysteine + [acceptor protein]-L-lysine = [E2 ubiquitin-conjugating enzyme]-L-cysteine + N(6)-ubiquitinyl-[acceptor protein]-L-lysine.</text>
        <dbReference type="EC" id="2.3.2.27"/>
    </reaction>
</comment>
<dbReference type="GO" id="GO:0016740">
    <property type="term" value="F:transferase activity"/>
    <property type="evidence" value="ECO:0007669"/>
    <property type="project" value="UniProtKB-KW"/>
</dbReference>
<evidence type="ECO:0000259" key="10">
    <source>
        <dbReference type="PROSITE" id="PS50089"/>
    </source>
</evidence>
<sequence>MASSAFPATPPGAAGEREMMFCHACQNEWIRDDQDALLCPSCGSDFIETVEASNDPRTMHGVRTPSDMSTGSGLHFRRPGGSDSDPDEGDIEEHVPEGFPGFFMRRSRLDPPFAARDDRERANYNEGDAILRRFADMLVNDLGGGRVGGVHGAGGLFPPDEHGHQHGPRVHQTTFRSGPFGGTHTRVTITSGTVRGGPEETPFTNFGTYVSPRSRPFRSPGPQIRTISIVSGGTANADEPYRLFGQLLGNPMMPTPDDPHPREGAGAPAGFGLGSGLQDILASLFNPAAAVHGDAVYTQEALDRIITQLMDASPQTNAAPPASQDAIDNLEKKRVDDEMLGQDGKAECTICIDEINRGDEVAVLPCKHWYHGECVVLWLKEHNTCPICRMPIETSEGNGSNSSSRQQHHHHSQPSSPASPGPTSMFAGPSGASAATFSPFASFSPIPSPGRSRNDRPPRSVRENLERLSAIRNAAGAGAGTGSDFRRSDPQQPSGLHRRNSLSPPGAWPSSDGASASRSARVRSPSLSRDRERDRPRDSFFSTSEWDGRDYSGFGSSGGSGSGNGRRSQAAAAAATAATRRESQQQRQEGGNGNGGNHGSGGPLNWFRDHFGRGSGSGGAGTDRDRRR</sequence>
<dbReference type="RefSeq" id="XP_070920512.1">
    <property type="nucleotide sequence ID" value="XM_071064411.1"/>
</dbReference>
<feature type="region of interest" description="Disordered" evidence="9">
    <location>
        <begin position="54"/>
        <end position="98"/>
    </location>
</feature>
<evidence type="ECO:0000256" key="4">
    <source>
        <dbReference type="ARBA" id="ARBA00022723"/>
    </source>
</evidence>
<reference evidence="11 12" key="1">
    <citation type="submission" date="2024-09" db="EMBL/GenBank/DDBJ databases">
        <title>Itraconazole resistance in Madurella fahalii resulting from another homologue of gene encoding cytochrome P450 14-alpha sterol demethylase (CYP51).</title>
        <authorList>
            <person name="Yoshioka I."/>
            <person name="Fahal A.H."/>
            <person name="Kaneko S."/>
            <person name="Yaguchi T."/>
        </authorList>
    </citation>
    <scope>NUCLEOTIDE SEQUENCE [LARGE SCALE GENOMIC DNA]</scope>
    <source>
        <strain evidence="11 12">IFM 68171</strain>
    </source>
</reference>
<feature type="compositionally biased region" description="Low complexity" evidence="9">
    <location>
        <begin position="211"/>
        <end position="220"/>
    </location>
</feature>
<feature type="compositionally biased region" description="Low complexity" evidence="9">
    <location>
        <begin position="413"/>
        <end position="445"/>
    </location>
</feature>
<evidence type="ECO:0000256" key="6">
    <source>
        <dbReference type="ARBA" id="ARBA00022786"/>
    </source>
</evidence>
<comment type="caution">
    <text evidence="11">The sequence shown here is derived from an EMBL/GenBank/DDBJ whole genome shotgun (WGS) entry which is preliminary data.</text>
</comment>
<feature type="compositionally biased region" description="Low complexity" evidence="9">
    <location>
        <begin position="565"/>
        <end position="578"/>
    </location>
</feature>
<dbReference type="PROSITE" id="PS50089">
    <property type="entry name" value="ZF_RING_2"/>
    <property type="match status" value="1"/>
</dbReference>
<evidence type="ECO:0000256" key="7">
    <source>
        <dbReference type="ARBA" id="ARBA00022833"/>
    </source>
</evidence>